<protein>
    <submittedName>
        <fullName evidence="2">Uncharacterized protein</fullName>
    </submittedName>
</protein>
<evidence type="ECO:0000313" key="3">
    <source>
        <dbReference type="Proteomes" id="UP000717981"/>
    </source>
</evidence>
<keyword evidence="1" id="KW-0732">Signal</keyword>
<keyword evidence="3" id="KW-1185">Reference proteome</keyword>
<evidence type="ECO:0000313" key="2">
    <source>
        <dbReference type="EMBL" id="KAF1688597.1"/>
    </source>
</evidence>
<sequence>MSKATIATFLLALLPLAASAQQACPQLPPDSGLQWDVQPGNGFRVCRAVDPEGRQVFGVMLTSKPTLNPRRRNREEEAVIAGREVHWYRPEVATAAGGERRVTVVELDDDYYAQIWIDAPDRLQLRQAMNVAEHLAFR</sequence>
<proteinExistence type="predicted"/>
<dbReference type="RefSeq" id="WP_162124748.1">
    <property type="nucleotide sequence ID" value="NZ_PDWK01000043.1"/>
</dbReference>
<name>A0A921P1J8_9GAMM</name>
<dbReference type="EMBL" id="PDWK01000043">
    <property type="protein sequence ID" value="KAF1688597.1"/>
    <property type="molecule type" value="Genomic_DNA"/>
</dbReference>
<feature type="chain" id="PRO_5037416131" evidence="1">
    <location>
        <begin position="21"/>
        <end position="138"/>
    </location>
</feature>
<gene>
    <name evidence="2" type="ORF">CR938_09305</name>
</gene>
<reference evidence="2" key="1">
    <citation type="submission" date="2017-10" db="EMBL/GenBank/DDBJ databases">
        <title>Whole genome sequencing of members of genus Pseudoxanthomonas.</title>
        <authorList>
            <person name="Kumar S."/>
            <person name="Bansal K."/>
            <person name="Kaur A."/>
            <person name="Patil P."/>
            <person name="Sharma S."/>
            <person name="Patil P.B."/>
        </authorList>
    </citation>
    <scope>NUCLEOTIDE SEQUENCE</scope>
    <source>
        <strain evidence="2">DSM 22914</strain>
    </source>
</reference>
<dbReference type="AlphaFoldDB" id="A0A921P1J8"/>
<dbReference type="Proteomes" id="UP000717981">
    <property type="component" value="Unassembled WGS sequence"/>
</dbReference>
<feature type="signal peptide" evidence="1">
    <location>
        <begin position="1"/>
        <end position="20"/>
    </location>
</feature>
<dbReference type="OrthoDB" id="5988253at2"/>
<accession>A0A921P1J8</accession>
<comment type="caution">
    <text evidence="2">The sequence shown here is derived from an EMBL/GenBank/DDBJ whole genome shotgun (WGS) entry which is preliminary data.</text>
</comment>
<evidence type="ECO:0000256" key="1">
    <source>
        <dbReference type="SAM" id="SignalP"/>
    </source>
</evidence>
<organism evidence="2 3">
    <name type="scientific">Pseudoxanthomonas taiwanensis</name>
    <dbReference type="NCBI Taxonomy" id="176598"/>
    <lineage>
        <taxon>Bacteria</taxon>
        <taxon>Pseudomonadati</taxon>
        <taxon>Pseudomonadota</taxon>
        <taxon>Gammaproteobacteria</taxon>
        <taxon>Lysobacterales</taxon>
        <taxon>Lysobacteraceae</taxon>
        <taxon>Pseudoxanthomonas</taxon>
    </lineage>
</organism>